<dbReference type="GO" id="GO:0070847">
    <property type="term" value="C:core mediator complex"/>
    <property type="evidence" value="ECO:0007669"/>
    <property type="project" value="TreeGrafter"/>
</dbReference>
<dbReference type="AlphaFoldDB" id="A0A1E1L9M8"/>
<comment type="subcellular location">
    <subcellularLocation>
        <location evidence="1 8">Nucleus</location>
    </subcellularLocation>
</comment>
<dbReference type="Pfam" id="PF09637">
    <property type="entry name" value="Med18"/>
    <property type="match status" value="1"/>
</dbReference>
<accession>A0A1E1L9M8</accession>
<dbReference type="InParanoid" id="A0A1E1L9M8"/>
<dbReference type="InterPro" id="IPR019095">
    <property type="entry name" value="Mediator_Med18"/>
</dbReference>
<dbReference type="Proteomes" id="UP000178129">
    <property type="component" value="Unassembled WGS sequence"/>
</dbReference>
<evidence type="ECO:0000313" key="11">
    <source>
        <dbReference type="Proteomes" id="UP000178129"/>
    </source>
</evidence>
<keyword evidence="4 8" id="KW-0805">Transcription regulation</keyword>
<keyword evidence="8" id="KW-0010">Activator</keyword>
<reference evidence="11" key="1">
    <citation type="submission" date="2016-03" db="EMBL/GenBank/DDBJ databases">
        <authorList>
            <person name="Ploux O."/>
        </authorList>
    </citation>
    <scope>NUCLEOTIDE SEQUENCE [LARGE SCALE GENOMIC DNA]</scope>
    <source>
        <strain evidence="11">UK7</strain>
    </source>
</reference>
<evidence type="ECO:0000256" key="8">
    <source>
        <dbReference type="RuleBase" id="RU364150"/>
    </source>
</evidence>
<comment type="subunit">
    <text evidence="8">Component of the Mediator complex.</text>
</comment>
<keyword evidence="5 8" id="KW-0804">Transcription</keyword>
<dbReference type="GO" id="GO:0016592">
    <property type="term" value="C:mediator complex"/>
    <property type="evidence" value="ECO:0007669"/>
    <property type="project" value="InterPro"/>
</dbReference>
<organism evidence="10 11">
    <name type="scientific">Rhynchosporium graminicola</name>
    <dbReference type="NCBI Taxonomy" id="2792576"/>
    <lineage>
        <taxon>Eukaryota</taxon>
        <taxon>Fungi</taxon>
        <taxon>Dikarya</taxon>
        <taxon>Ascomycota</taxon>
        <taxon>Pezizomycotina</taxon>
        <taxon>Leotiomycetes</taxon>
        <taxon>Helotiales</taxon>
        <taxon>Ploettnerulaceae</taxon>
        <taxon>Rhynchosporium</taxon>
    </lineage>
</organism>
<sequence length="302" mass="34380">MDKAQLEKSRKDKADNSKRNDLPNAHELFLTAIVANEDFETTLKILQGYCAMSPTNVLTRKLTWEGPRTRTPSGIDPKFIRNQPLQKIPQWNGLSVQLARQSYIMHLLYEVDRQSFGKDDIFDPNASLYHPTVSSLDRRYGTLRWNDLPDPTEVSKLSNTRLADAGASRPVNTRLMFSIENMGLCSLLKMINHRFVGEVIQESNRFVHGDVVFELTRYLQFLAEENAGAPTIRNGLPAFDKLTPFDSENKWILTASAIVTKGDDPDQMKKGTDQLVAIKGDFEGCFEFQVLDRHIFDTRVKI</sequence>
<comment type="caution">
    <text evidence="10">The sequence shown here is derived from an EMBL/GenBank/DDBJ whole genome shotgun (WGS) entry which is preliminary data.</text>
</comment>
<name>A0A1E1L9M8_9HELO</name>
<dbReference type="PANTHER" id="PTHR13321">
    <property type="entry name" value="MEDIATOR OF RNA POLYMERASE II TRANSCRIPTION, SUBUNIT 18"/>
    <property type="match status" value="1"/>
</dbReference>
<dbReference type="GO" id="GO:0003712">
    <property type="term" value="F:transcription coregulator activity"/>
    <property type="evidence" value="ECO:0007669"/>
    <property type="project" value="InterPro"/>
</dbReference>
<feature type="region of interest" description="Disordered" evidence="9">
    <location>
        <begin position="1"/>
        <end position="21"/>
    </location>
</feature>
<comment type="similarity">
    <text evidence="2 8">Belongs to the Mediator complex subunit 18 family.</text>
</comment>
<evidence type="ECO:0000256" key="5">
    <source>
        <dbReference type="ARBA" id="ARBA00023163"/>
    </source>
</evidence>
<evidence type="ECO:0000256" key="4">
    <source>
        <dbReference type="ARBA" id="ARBA00023015"/>
    </source>
</evidence>
<dbReference type="GO" id="GO:0006369">
    <property type="term" value="P:termination of RNA polymerase II transcription"/>
    <property type="evidence" value="ECO:0007669"/>
    <property type="project" value="TreeGrafter"/>
</dbReference>
<evidence type="ECO:0000313" key="10">
    <source>
        <dbReference type="EMBL" id="CZT06318.1"/>
    </source>
</evidence>
<keyword evidence="6 8" id="KW-0539">Nucleus</keyword>
<gene>
    <name evidence="8" type="primary">MED18</name>
    <name evidence="10" type="ORF">RCO7_03321</name>
</gene>
<keyword evidence="11" id="KW-1185">Reference proteome</keyword>
<evidence type="ECO:0000256" key="9">
    <source>
        <dbReference type="SAM" id="MobiDB-lite"/>
    </source>
</evidence>
<evidence type="ECO:0000256" key="7">
    <source>
        <dbReference type="ARBA" id="ARBA00032012"/>
    </source>
</evidence>
<evidence type="ECO:0000256" key="3">
    <source>
        <dbReference type="ARBA" id="ARBA00019612"/>
    </source>
</evidence>
<dbReference type="STRING" id="914237.A0A1E1L9M8"/>
<proteinExistence type="inferred from homology"/>
<dbReference type="EMBL" id="FJUW01000038">
    <property type="protein sequence ID" value="CZT06318.1"/>
    <property type="molecule type" value="Genomic_DNA"/>
</dbReference>
<evidence type="ECO:0000256" key="2">
    <source>
        <dbReference type="ARBA" id="ARBA00009814"/>
    </source>
</evidence>
<protein>
    <recommendedName>
        <fullName evidence="3 8">Mediator of RNA polymerase II transcription subunit 18</fullName>
    </recommendedName>
    <alternativeName>
        <fullName evidence="7 8">Mediator complex subunit 18</fullName>
    </alternativeName>
</protein>
<comment type="function">
    <text evidence="8">Component of the Mediator complex, a coactivator involved in the regulated transcription of nearly all RNA polymerase II-dependent genes. Mediator functions as a bridge to convey information from gene-specific regulatory proteins to the basal RNA polymerase II transcription machinery. Mediator is recruited to promoters by direct interactions with regulatory proteins and serves as a scaffold for the assembly of a functional preinitiation complex with RNA polymerase II and the general transcription factors.</text>
</comment>
<dbReference type="Gene3D" id="2.40.320.10">
    <property type="entry name" value="Hypothetical Protein Pfu-838710-001"/>
    <property type="match status" value="1"/>
</dbReference>
<dbReference type="PANTHER" id="PTHR13321:SF2">
    <property type="entry name" value="MEDIATOR OF RNA POLYMERASE II TRANSCRIPTION SUBUNIT 18"/>
    <property type="match status" value="1"/>
</dbReference>
<evidence type="ECO:0000256" key="1">
    <source>
        <dbReference type="ARBA" id="ARBA00004123"/>
    </source>
</evidence>
<dbReference type="GO" id="GO:0006357">
    <property type="term" value="P:regulation of transcription by RNA polymerase II"/>
    <property type="evidence" value="ECO:0007669"/>
    <property type="project" value="InterPro"/>
</dbReference>
<evidence type="ECO:0000256" key="6">
    <source>
        <dbReference type="ARBA" id="ARBA00023242"/>
    </source>
</evidence>